<dbReference type="SMART" id="SM00382">
    <property type="entry name" value="AAA"/>
    <property type="match status" value="1"/>
</dbReference>
<dbReference type="SUPFAM" id="SSF49879">
    <property type="entry name" value="SMAD/FHA domain"/>
    <property type="match status" value="1"/>
</dbReference>
<evidence type="ECO:0000259" key="3">
    <source>
        <dbReference type="PROSITE" id="PS50006"/>
    </source>
</evidence>
<dbReference type="Gene3D" id="1.10.10.60">
    <property type="entry name" value="Homeodomain-like"/>
    <property type="match status" value="1"/>
</dbReference>
<dbReference type="Gene3D" id="1.10.8.60">
    <property type="match status" value="1"/>
</dbReference>
<dbReference type="Proteomes" id="UP000309215">
    <property type="component" value="Unassembled WGS sequence"/>
</dbReference>
<dbReference type="InterPro" id="IPR009057">
    <property type="entry name" value="Homeodomain-like_sf"/>
</dbReference>
<dbReference type="InterPro" id="IPR000253">
    <property type="entry name" value="FHA_dom"/>
</dbReference>
<evidence type="ECO:0000256" key="1">
    <source>
        <dbReference type="ARBA" id="ARBA00022741"/>
    </source>
</evidence>
<sequence length="465" mass="50236">MTSSDTKTLSPTRDAGSDRAAIRAPILLLCLESHRPFAPAARLSLVGLDEITFGRGAARSFERVPPRRLAVRVDDAWMSTNHARLGKVLGRFTIEDSGSKNGTRVNGEPVTRAALADGDLIELGRTFFVFREGLEVAPDDPPVVEVSSDGAKAPGLATLLPSLARAYETLGVIARATLPILVTGETGTGKEVTARAIHALSGRPGAYVAVNCGALPESLVEAELFGHRRGAFSDAKEDRPGLVRAADRGTLFLDEIGELRPPAQAALLRVLEEREVRPIGATSPVKVDVRFVSATNRGLERMVEAGTFRADLFHRLAGHRIELLPLRERREDLWLVAASLIERHAGADAARVRLHPSAARAMFEHVFPGNARELEKVLGAALALAAGGEVTLDHLPPWARGEAPAEEPATAANDGAGEPLREELVRLFREHKGNVSAVARVMGKARMQVQRWMKRYGIEPEAFKK</sequence>
<evidence type="ECO:0000313" key="6">
    <source>
        <dbReference type="Proteomes" id="UP000309215"/>
    </source>
</evidence>
<gene>
    <name evidence="5" type="ORF">E8A74_40860</name>
</gene>
<dbReference type="Pfam" id="PF25601">
    <property type="entry name" value="AAA_lid_14"/>
    <property type="match status" value="1"/>
</dbReference>
<dbReference type="GO" id="GO:0005524">
    <property type="term" value="F:ATP binding"/>
    <property type="evidence" value="ECO:0007669"/>
    <property type="project" value="UniProtKB-KW"/>
</dbReference>
<dbReference type="Gene3D" id="2.60.200.20">
    <property type="match status" value="1"/>
</dbReference>
<dbReference type="EMBL" id="SSMQ01000067">
    <property type="protein sequence ID" value="TKC98512.1"/>
    <property type="molecule type" value="Genomic_DNA"/>
</dbReference>
<dbReference type="AlphaFoldDB" id="A0A4U1IVR0"/>
<dbReference type="InterPro" id="IPR058031">
    <property type="entry name" value="AAA_lid_NorR"/>
</dbReference>
<dbReference type="PANTHER" id="PTHR32071:SF122">
    <property type="entry name" value="SIGMA FACTOR"/>
    <property type="match status" value="1"/>
</dbReference>
<evidence type="ECO:0000259" key="4">
    <source>
        <dbReference type="PROSITE" id="PS50045"/>
    </source>
</evidence>
<dbReference type="InterPro" id="IPR003593">
    <property type="entry name" value="AAA+_ATPase"/>
</dbReference>
<keyword evidence="2" id="KW-0067">ATP-binding</keyword>
<dbReference type="SUPFAM" id="SSF52540">
    <property type="entry name" value="P-loop containing nucleoside triphosphate hydrolases"/>
    <property type="match status" value="1"/>
</dbReference>
<evidence type="ECO:0000313" key="5">
    <source>
        <dbReference type="EMBL" id="TKC98512.1"/>
    </source>
</evidence>
<dbReference type="InterPro" id="IPR008984">
    <property type="entry name" value="SMAD_FHA_dom_sf"/>
</dbReference>
<dbReference type="SUPFAM" id="SSF46689">
    <property type="entry name" value="Homeodomain-like"/>
    <property type="match status" value="1"/>
</dbReference>
<dbReference type="CDD" id="cd00009">
    <property type="entry name" value="AAA"/>
    <property type="match status" value="1"/>
</dbReference>
<dbReference type="CDD" id="cd00060">
    <property type="entry name" value="FHA"/>
    <property type="match status" value="1"/>
</dbReference>
<dbReference type="Gene3D" id="3.40.50.300">
    <property type="entry name" value="P-loop containing nucleotide triphosphate hydrolases"/>
    <property type="match status" value="1"/>
</dbReference>
<name>A0A4U1IVR0_9BACT</name>
<organism evidence="5 6">
    <name type="scientific">Polyangium fumosum</name>
    <dbReference type="NCBI Taxonomy" id="889272"/>
    <lineage>
        <taxon>Bacteria</taxon>
        <taxon>Pseudomonadati</taxon>
        <taxon>Myxococcota</taxon>
        <taxon>Polyangia</taxon>
        <taxon>Polyangiales</taxon>
        <taxon>Polyangiaceae</taxon>
        <taxon>Polyangium</taxon>
    </lineage>
</organism>
<reference evidence="5 6" key="1">
    <citation type="submission" date="2019-04" db="EMBL/GenBank/DDBJ databases">
        <authorList>
            <person name="Li Y."/>
            <person name="Wang J."/>
        </authorList>
    </citation>
    <scope>NUCLEOTIDE SEQUENCE [LARGE SCALE GENOMIC DNA]</scope>
    <source>
        <strain evidence="5 6">DSM 14668</strain>
    </source>
</reference>
<dbReference type="GO" id="GO:0006355">
    <property type="term" value="P:regulation of DNA-templated transcription"/>
    <property type="evidence" value="ECO:0007669"/>
    <property type="project" value="InterPro"/>
</dbReference>
<feature type="domain" description="FHA" evidence="3">
    <location>
        <begin position="51"/>
        <end position="110"/>
    </location>
</feature>
<dbReference type="Pfam" id="PF00158">
    <property type="entry name" value="Sigma54_activat"/>
    <property type="match status" value="1"/>
</dbReference>
<dbReference type="PANTHER" id="PTHR32071">
    <property type="entry name" value="TRANSCRIPTIONAL REGULATORY PROTEIN"/>
    <property type="match status" value="1"/>
</dbReference>
<dbReference type="InterPro" id="IPR027417">
    <property type="entry name" value="P-loop_NTPase"/>
</dbReference>
<dbReference type="SMART" id="SM00240">
    <property type="entry name" value="FHA"/>
    <property type="match status" value="1"/>
</dbReference>
<dbReference type="PROSITE" id="PS50006">
    <property type="entry name" value="FHA_DOMAIN"/>
    <property type="match status" value="1"/>
</dbReference>
<feature type="domain" description="Sigma-54 factor interaction" evidence="4">
    <location>
        <begin position="156"/>
        <end position="383"/>
    </location>
</feature>
<dbReference type="OrthoDB" id="5482472at2"/>
<evidence type="ECO:0000256" key="2">
    <source>
        <dbReference type="ARBA" id="ARBA00022840"/>
    </source>
</evidence>
<dbReference type="Pfam" id="PF00498">
    <property type="entry name" value="FHA"/>
    <property type="match status" value="1"/>
</dbReference>
<dbReference type="InterPro" id="IPR002078">
    <property type="entry name" value="Sigma_54_int"/>
</dbReference>
<comment type="caution">
    <text evidence="5">The sequence shown here is derived from an EMBL/GenBank/DDBJ whole genome shotgun (WGS) entry which is preliminary data.</text>
</comment>
<protein>
    <submittedName>
        <fullName evidence="5">FHA domain-containing protein</fullName>
    </submittedName>
</protein>
<keyword evidence="1" id="KW-0547">Nucleotide-binding</keyword>
<dbReference type="RefSeq" id="WP_136934550.1">
    <property type="nucleotide sequence ID" value="NZ_SSMQ01000067.1"/>
</dbReference>
<accession>A0A4U1IVR0</accession>
<keyword evidence="6" id="KW-1185">Reference proteome</keyword>
<proteinExistence type="predicted"/>
<dbReference type="PROSITE" id="PS50045">
    <property type="entry name" value="SIGMA54_INTERACT_4"/>
    <property type="match status" value="1"/>
</dbReference>
<dbReference type="FunFam" id="3.40.50.300:FF:000006">
    <property type="entry name" value="DNA-binding transcriptional regulator NtrC"/>
    <property type="match status" value="1"/>
</dbReference>